<accession>A0A2M8QE50</accession>
<name>A0A2M8QE50_9CHLR</name>
<feature type="domain" description="DUF11" evidence="1">
    <location>
        <begin position="1"/>
        <end position="89"/>
    </location>
</feature>
<evidence type="ECO:0000313" key="2">
    <source>
        <dbReference type="EMBL" id="PJF48083.1"/>
    </source>
</evidence>
<dbReference type="Gene3D" id="2.60.40.3080">
    <property type="match status" value="1"/>
</dbReference>
<sequence>YTLLVTNAGPSSATSVTVTDNLPAGLTYVSASGSGWSCSFSAPTVTCTMPTLNVGAAPAIQIVATAPITPGLVLTNTATVNAATYPNTPATSSSVVVKVQYRIFAPIVRKP</sequence>
<dbReference type="InterPro" id="IPR001434">
    <property type="entry name" value="OmcB-like_DUF11"/>
</dbReference>
<dbReference type="AlphaFoldDB" id="A0A2M8QE50"/>
<dbReference type="InterPro" id="IPR047589">
    <property type="entry name" value="DUF11_rpt"/>
</dbReference>
<evidence type="ECO:0000313" key="3">
    <source>
        <dbReference type="Proteomes" id="UP000230790"/>
    </source>
</evidence>
<protein>
    <recommendedName>
        <fullName evidence="1">DUF11 domain-containing protein</fullName>
    </recommendedName>
</protein>
<evidence type="ECO:0000259" key="1">
    <source>
        <dbReference type="Pfam" id="PF01345"/>
    </source>
</evidence>
<dbReference type="EMBL" id="PGTN01000025">
    <property type="protein sequence ID" value="PJF48083.1"/>
    <property type="molecule type" value="Genomic_DNA"/>
</dbReference>
<gene>
    <name evidence="2" type="ORF">CUN48_05450</name>
</gene>
<comment type="caution">
    <text evidence="2">The sequence shown here is derived from an EMBL/GenBank/DDBJ whole genome shotgun (WGS) entry which is preliminary data.</text>
</comment>
<dbReference type="NCBIfam" id="TIGR01451">
    <property type="entry name" value="B_ant_repeat"/>
    <property type="match status" value="1"/>
</dbReference>
<dbReference type="Proteomes" id="UP000230790">
    <property type="component" value="Unassembled WGS sequence"/>
</dbReference>
<dbReference type="Pfam" id="PF01345">
    <property type="entry name" value="DUF11"/>
    <property type="match status" value="1"/>
</dbReference>
<organism evidence="2 3">
    <name type="scientific">Candidatus Thermofonsia Clade 3 bacterium</name>
    <dbReference type="NCBI Taxonomy" id="2364212"/>
    <lineage>
        <taxon>Bacteria</taxon>
        <taxon>Bacillati</taxon>
        <taxon>Chloroflexota</taxon>
        <taxon>Candidatus Thermofontia</taxon>
        <taxon>Candidatus Thermofonsia Clade 3</taxon>
    </lineage>
</organism>
<reference evidence="2 3" key="1">
    <citation type="submission" date="2017-11" db="EMBL/GenBank/DDBJ databases">
        <title>Evolution of Phototrophy in the Chloroflexi Phylum Driven by Horizontal Gene Transfer.</title>
        <authorList>
            <person name="Ward L.M."/>
            <person name="Hemp J."/>
            <person name="Shih P.M."/>
            <person name="Mcglynn S.E."/>
            <person name="Fischer W."/>
        </authorList>
    </citation>
    <scope>NUCLEOTIDE SEQUENCE [LARGE SCALE GENOMIC DNA]</scope>
    <source>
        <strain evidence="2">JP3_7</strain>
    </source>
</reference>
<feature type="non-terminal residue" evidence="2">
    <location>
        <position position="1"/>
    </location>
</feature>
<proteinExistence type="predicted"/>